<proteinExistence type="predicted"/>
<keyword evidence="2" id="KW-1185">Reference proteome</keyword>
<dbReference type="GeneID" id="96009851"/>
<dbReference type="AlphaFoldDB" id="A0AB34KI33"/>
<sequence length="341" mass="38939">MDGEPKMSQVAISHASLISTVDAYYRAILDLDYLREDEVQFPPHRGEGKVPLATAQIQKAGLTPEAEELLHYLPYVTESGIEPYRGSIGITPGYSEPVTCLKVRGGNYSTDGRRFGLDHEAEEVSLPPWIISVFQGIHRDANCVFYDTRNRTIAELSIYEPTQDAFEMNATSPEDLIGKWVQNLHTLSLVPWRDDNMARGFECLTREASCPTNPERLLSMMTESMGALTPDHLDADPAGSWHHVRWEDLSWELENAKECHNKYWAKRLAFERAGWPHALDKNILRAHVGELEQGELDANDEFWTEVRKVDSDWRANNQAHNAKWREIEKEYWRKAAGTRGM</sequence>
<dbReference type="Proteomes" id="UP000803884">
    <property type="component" value="Unassembled WGS sequence"/>
</dbReference>
<gene>
    <name evidence="1" type="ORF">WHR41_08409</name>
</gene>
<comment type="caution">
    <text evidence="1">The sequence shown here is derived from an EMBL/GenBank/DDBJ whole genome shotgun (WGS) entry which is preliminary data.</text>
</comment>
<dbReference type="EMBL" id="JAAQHG020000042">
    <property type="protein sequence ID" value="KAL1582918.1"/>
    <property type="molecule type" value="Genomic_DNA"/>
</dbReference>
<protein>
    <submittedName>
        <fullName evidence="1">Uncharacterized protein</fullName>
    </submittedName>
</protein>
<organism evidence="1 2">
    <name type="scientific">Cladosporium halotolerans</name>
    <dbReference type="NCBI Taxonomy" id="1052096"/>
    <lineage>
        <taxon>Eukaryota</taxon>
        <taxon>Fungi</taxon>
        <taxon>Dikarya</taxon>
        <taxon>Ascomycota</taxon>
        <taxon>Pezizomycotina</taxon>
        <taxon>Dothideomycetes</taxon>
        <taxon>Dothideomycetidae</taxon>
        <taxon>Cladosporiales</taxon>
        <taxon>Cladosporiaceae</taxon>
        <taxon>Cladosporium</taxon>
    </lineage>
</organism>
<name>A0AB34KI33_9PEZI</name>
<reference evidence="1 2" key="1">
    <citation type="journal article" date="2020" name="Microbiol. Resour. Announc.">
        <title>Draft Genome Sequence of a Cladosporium Species Isolated from the Mesophotic Ascidian Didemnum maculosum.</title>
        <authorList>
            <person name="Gioti A."/>
            <person name="Siaperas R."/>
            <person name="Nikolaivits E."/>
            <person name="Le Goff G."/>
            <person name="Ouazzani J."/>
            <person name="Kotoulas G."/>
            <person name="Topakas E."/>
        </authorList>
    </citation>
    <scope>NUCLEOTIDE SEQUENCE [LARGE SCALE GENOMIC DNA]</scope>
    <source>
        <strain evidence="1 2">TM138-S3</strain>
    </source>
</reference>
<accession>A0AB34KI33</accession>
<evidence type="ECO:0000313" key="2">
    <source>
        <dbReference type="Proteomes" id="UP000803884"/>
    </source>
</evidence>
<dbReference type="RefSeq" id="XP_069226025.1">
    <property type="nucleotide sequence ID" value="XM_069377013.1"/>
</dbReference>
<evidence type="ECO:0000313" key="1">
    <source>
        <dbReference type="EMBL" id="KAL1582918.1"/>
    </source>
</evidence>